<keyword evidence="2" id="KW-1185">Reference proteome</keyword>
<evidence type="ECO:0000313" key="1">
    <source>
        <dbReference type="EMBL" id="NEN25370.1"/>
    </source>
</evidence>
<dbReference type="RefSeq" id="WP_163286827.1">
    <property type="nucleotide sequence ID" value="NZ_JAAGVY010000050.1"/>
</dbReference>
<dbReference type="Proteomes" id="UP000486602">
    <property type="component" value="Unassembled WGS sequence"/>
</dbReference>
<evidence type="ECO:0000313" key="2">
    <source>
        <dbReference type="Proteomes" id="UP000486602"/>
    </source>
</evidence>
<gene>
    <name evidence="1" type="ORF">G3O08_17885</name>
</gene>
<reference evidence="1 2" key="1">
    <citation type="submission" date="2020-02" db="EMBL/GenBank/DDBJ databases">
        <title>Out from the shadows clarifying the taxonomy of the family Cryomorphaceae and related taxa by utilizing the GTDB taxonomic framework.</title>
        <authorList>
            <person name="Bowman J.P."/>
        </authorList>
    </citation>
    <scope>NUCLEOTIDE SEQUENCE [LARGE SCALE GENOMIC DNA]</scope>
    <source>
        <strain evidence="1 2">QSSC 1-22</strain>
    </source>
</reference>
<sequence>MREQVGPIDVFICSSSFESRCLTVAQEISGLLKDKIVLICHNVDLKTHLEHNTKHLLKLMTDSNVRMVEFHNDRPIQVINQLVDKLESIKQGTESFHYLMDITTFTHEGLLLTLRVLRSILKKSDSIRFIYNEAADYSTEETDNNNKWLSKGIKEIRSVLGYAGSLRPSRKLHLIIMLGFGTERAAHLIDTFQPNIISLGLGHAQQSINTYFREINEARHIQLSSMFSNVNDFEFSCIDPEETKKNLISQIELYPNHNVIIAPLNTKISTLGAALVAFENKNVQLIYASANLYNYKGFSSPGESCYLMDLPDFIKLDPK</sequence>
<dbReference type="AlphaFoldDB" id="A0A7K3WUN5"/>
<comment type="caution">
    <text evidence="1">The sequence shown here is derived from an EMBL/GenBank/DDBJ whole genome shotgun (WGS) entry which is preliminary data.</text>
</comment>
<name>A0A7K3WUN5_9FLAO</name>
<dbReference type="EMBL" id="JAAGVY010000050">
    <property type="protein sequence ID" value="NEN25370.1"/>
    <property type="molecule type" value="Genomic_DNA"/>
</dbReference>
<proteinExistence type="predicted"/>
<accession>A0A7K3WUN5</accession>
<organism evidence="1 2">
    <name type="scientific">Cryomorpha ignava</name>
    <dbReference type="NCBI Taxonomy" id="101383"/>
    <lineage>
        <taxon>Bacteria</taxon>
        <taxon>Pseudomonadati</taxon>
        <taxon>Bacteroidota</taxon>
        <taxon>Flavobacteriia</taxon>
        <taxon>Flavobacteriales</taxon>
        <taxon>Cryomorphaceae</taxon>
        <taxon>Cryomorpha</taxon>
    </lineage>
</organism>
<protein>
    <submittedName>
        <fullName evidence="1">Uncharacterized protein</fullName>
    </submittedName>
</protein>